<dbReference type="Proteomes" id="UP000248090">
    <property type="component" value="Unassembled WGS sequence"/>
</dbReference>
<evidence type="ECO:0008006" key="4">
    <source>
        <dbReference type="Google" id="ProtNLM"/>
    </source>
</evidence>
<gene>
    <name evidence="2" type="ORF">WH50_25585</name>
</gene>
<sequence>MTFPSRYFRIVRTARRYWLALLICLSFTARAEALPAAGVQQQAVTVSHRLHPVQLLLWYPTHSRGAAQRTGGNGLFQSSAGVHDAAPVDGTLPLLLMSYGGLRSAPFQGNWLAQQLAQHGYLVVQIQPPAAESLSPEQATDEPWRRAADISAAYQWLKRSEWQPRIDPERQNLLGAFLGATAMLQQTGIRLDPARYRHSCDGNDSTDCRWYAAHQVSLPQAALPASTWGMQGTAVHWQHVVVINPELLNSVTPADLTAQPATLTHIALGQDAAEEQSTLPGQTFSLPAASPFSALALCTANAAAILREEGEEEALCQDGKASSRQTVHQQVLQWVLTALDPAH</sequence>
<evidence type="ECO:0000313" key="2">
    <source>
        <dbReference type="EMBL" id="PXF28575.1"/>
    </source>
</evidence>
<dbReference type="InterPro" id="IPR029058">
    <property type="entry name" value="AB_hydrolase_fold"/>
</dbReference>
<evidence type="ECO:0000256" key="1">
    <source>
        <dbReference type="SAM" id="SignalP"/>
    </source>
</evidence>
<accession>A0ABX5LV41</accession>
<dbReference type="SUPFAM" id="SSF53474">
    <property type="entry name" value="alpha/beta-Hydrolases"/>
    <property type="match status" value="1"/>
</dbReference>
<comment type="caution">
    <text evidence="2">The sequence shown here is derived from an EMBL/GenBank/DDBJ whole genome shotgun (WGS) entry which is preliminary data.</text>
</comment>
<evidence type="ECO:0000313" key="3">
    <source>
        <dbReference type="Proteomes" id="UP000248090"/>
    </source>
</evidence>
<organism evidence="2 3">
    <name type="scientific">Pokkaliibacter plantistimulans</name>
    <dbReference type="NCBI Taxonomy" id="1635171"/>
    <lineage>
        <taxon>Bacteria</taxon>
        <taxon>Pseudomonadati</taxon>
        <taxon>Pseudomonadota</taxon>
        <taxon>Gammaproteobacteria</taxon>
        <taxon>Oceanospirillales</taxon>
        <taxon>Balneatrichaceae</taxon>
        <taxon>Pokkaliibacter</taxon>
    </lineage>
</organism>
<feature type="chain" id="PRO_5045107939" description="Dienelactone hydrolase" evidence="1">
    <location>
        <begin position="32"/>
        <end position="343"/>
    </location>
</feature>
<keyword evidence="1" id="KW-0732">Signal</keyword>
<keyword evidence="3" id="KW-1185">Reference proteome</keyword>
<dbReference type="Gene3D" id="3.40.50.1820">
    <property type="entry name" value="alpha/beta hydrolase"/>
    <property type="match status" value="1"/>
</dbReference>
<protein>
    <recommendedName>
        <fullName evidence="4">Dienelactone hydrolase</fullName>
    </recommendedName>
</protein>
<feature type="signal peptide" evidence="1">
    <location>
        <begin position="1"/>
        <end position="31"/>
    </location>
</feature>
<dbReference type="RefSeq" id="WP_110190367.1">
    <property type="nucleotide sequence ID" value="NZ_CP177354.1"/>
</dbReference>
<name>A0ABX5LV41_9GAMM</name>
<dbReference type="EMBL" id="LAPT01000200">
    <property type="protein sequence ID" value="PXF28575.1"/>
    <property type="molecule type" value="Genomic_DNA"/>
</dbReference>
<proteinExistence type="predicted"/>
<reference evidence="2 3" key="1">
    <citation type="submission" date="2015-03" db="EMBL/GenBank/DDBJ databases">
        <authorList>
            <person name="Krishnan R."/>
            <person name="Midha S."/>
            <person name="Patil P.B."/>
            <person name="Rameshkumar N."/>
        </authorList>
    </citation>
    <scope>NUCLEOTIDE SEQUENCE [LARGE SCALE GENOMIC DNA]</scope>
    <source>
        <strain evidence="2 3">L1E11</strain>
    </source>
</reference>